<evidence type="ECO:0000256" key="1">
    <source>
        <dbReference type="ARBA" id="ARBA00006756"/>
    </source>
</evidence>
<comment type="function">
    <text evidence="4">Involved in the secretory pathway as part of the exocyst complex which tethers secretory vesicles to the sites of exocytosis. Also plays a role in the assembly of the exocyst.</text>
</comment>
<gene>
    <name evidence="6" type="ORF">DSL72_006793</name>
</gene>
<dbReference type="Gene3D" id="1.20.1280.170">
    <property type="entry name" value="Exocyst complex component Exo70"/>
    <property type="match status" value="1"/>
</dbReference>
<dbReference type="GO" id="GO:0000145">
    <property type="term" value="C:exocyst"/>
    <property type="evidence" value="ECO:0007669"/>
    <property type="project" value="InterPro"/>
</dbReference>
<evidence type="ECO:0000256" key="3">
    <source>
        <dbReference type="ARBA" id="ARBA00022483"/>
    </source>
</evidence>
<dbReference type="InterPro" id="IPR004140">
    <property type="entry name" value="Exo70"/>
</dbReference>
<evidence type="ECO:0000313" key="6">
    <source>
        <dbReference type="EMBL" id="QSZ35671.1"/>
    </source>
</evidence>
<comment type="subcellular location">
    <subcellularLocation>
        <location evidence="4">Bud</location>
    </subcellularLocation>
    <subcellularLocation>
        <location evidence="4">Bud neck</location>
    </subcellularLocation>
</comment>
<accession>A0A8A3PL63</accession>
<dbReference type="Pfam" id="PF03081">
    <property type="entry name" value="Exo70_C"/>
    <property type="match status" value="1"/>
</dbReference>
<organism evidence="6 7">
    <name type="scientific">Monilinia vaccinii-corymbosi</name>
    <dbReference type="NCBI Taxonomy" id="61207"/>
    <lineage>
        <taxon>Eukaryota</taxon>
        <taxon>Fungi</taxon>
        <taxon>Dikarya</taxon>
        <taxon>Ascomycota</taxon>
        <taxon>Pezizomycotina</taxon>
        <taxon>Leotiomycetes</taxon>
        <taxon>Helotiales</taxon>
        <taxon>Sclerotiniaceae</taxon>
        <taxon>Monilinia</taxon>
    </lineage>
</organism>
<evidence type="ECO:0000313" key="7">
    <source>
        <dbReference type="Proteomes" id="UP000672032"/>
    </source>
</evidence>
<dbReference type="PANTHER" id="PTHR12542">
    <property type="entry name" value="EXOCYST COMPLEX PROTEIN EXO70"/>
    <property type="match status" value="1"/>
</dbReference>
<feature type="domain" description="Exocyst complex subunit Exo70 C-terminal" evidence="5">
    <location>
        <begin position="285"/>
        <end position="669"/>
    </location>
</feature>
<dbReference type="EMBL" id="CP063410">
    <property type="protein sequence ID" value="QSZ35671.1"/>
    <property type="molecule type" value="Genomic_DNA"/>
</dbReference>
<dbReference type="InterPro" id="IPR046364">
    <property type="entry name" value="Exo70_C"/>
</dbReference>
<evidence type="ECO:0000256" key="2">
    <source>
        <dbReference type="ARBA" id="ARBA00022448"/>
    </source>
</evidence>
<keyword evidence="4" id="KW-0653">Protein transport</keyword>
<name>A0A8A3PL63_9HELO</name>
<dbReference type="OrthoDB" id="1922221at2759"/>
<protein>
    <recommendedName>
        <fullName evidence="4">Exocyst complex protein EXO70</fullName>
    </recommendedName>
</protein>
<evidence type="ECO:0000256" key="4">
    <source>
        <dbReference type="RuleBase" id="RU365026"/>
    </source>
</evidence>
<keyword evidence="7" id="KW-1185">Reference proteome</keyword>
<dbReference type="GO" id="GO:0005935">
    <property type="term" value="C:cellular bud neck"/>
    <property type="evidence" value="ECO:0007669"/>
    <property type="project" value="UniProtKB-SubCell"/>
</dbReference>
<dbReference type="GO" id="GO:0006887">
    <property type="term" value="P:exocytosis"/>
    <property type="evidence" value="ECO:0007669"/>
    <property type="project" value="UniProtKB-KW"/>
</dbReference>
<proteinExistence type="inferred from homology"/>
<dbReference type="AlphaFoldDB" id="A0A8A3PL63"/>
<dbReference type="Pfam" id="PF20669">
    <property type="entry name" value="Exo70_N"/>
    <property type="match status" value="1"/>
</dbReference>
<dbReference type="GO" id="GO:0015031">
    <property type="term" value="P:protein transport"/>
    <property type="evidence" value="ECO:0007669"/>
    <property type="project" value="UniProtKB-KW"/>
</dbReference>
<dbReference type="GO" id="GO:0005546">
    <property type="term" value="F:phosphatidylinositol-4,5-bisphosphate binding"/>
    <property type="evidence" value="ECO:0007669"/>
    <property type="project" value="InterPro"/>
</dbReference>
<sequence length="674" mass="74423">MYSVPVGRRGWSLASSNMAVGLGGRQAADEEARAEVDVLKSRLEKTSQLTKRIQASLGRLDATGKGVQEAIGPIYGNTKKLQILGQSKYSSSASSRYPPDGLSYVFADIDGVIAAIDRVRPPSDIKSNEEDIIRKGPQAVGLPVFLSSVKRVNKALEDMKRTGLRSNQKATVDLGRLSKSGNLQLESYFQTLLQEDSQPFEPLHYITKSQPFPLLPPEKTTRLGLITNFVDSIVRQSSFVVESPCISSYADIRGPFLKATLQNLASASMNTAKKKTPDAMYRQGTNGIGTYAMGMERAFLAEYDNICALFTREEWGKVLSLTCQGPMAELSRTLRELNNHIKSNLMTDCYLAYEIVEIISNLSSNLESRTGELKPSFAAALKPIRETSKASLAELLDDTRRKVNSLQALPPDASTIPNTTETMIRLQTMVDFLRPLSSIMISIGDGGWKSSATPQGATDIPSLNSFDVNADGKQIFAHYCIDTIEALLSSLEQKAKVLLKGGKPALGVFLANNATIVLRMIEGSPLKELLAPRIGDIERWFKNGTTLYTAAWREPSGYLLDVQYTNRGNARPQSGSGQAGVDSATVVKALGSKERDMIKEKFKMFNQSFDDLVQKHKSLMMEREVREVLARQVQSLIEPLYGRFWDRYHEIDKGKGKYVRWDKSGINAIFVSLA</sequence>
<reference evidence="6" key="1">
    <citation type="submission" date="2020-10" db="EMBL/GenBank/DDBJ databases">
        <title>Genome Sequence of Monilinia vaccinii-corymbosi Sheds Light on Mummy Berry Disease Infection of Blueberry and Mating Type.</title>
        <authorList>
            <person name="Yow A.G."/>
            <person name="Zhang Y."/>
            <person name="Bansal K."/>
            <person name="Eacker S.M."/>
            <person name="Sullivan S."/>
            <person name="Liachko I."/>
            <person name="Cubeta M.A."/>
            <person name="Rollins J.A."/>
            <person name="Ashrafi H."/>
        </authorList>
    </citation>
    <scope>NUCLEOTIDE SEQUENCE</scope>
    <source>
        <strain evidence="6">RL-1</strain>
    </source>
</reference>
<keyword evidence="2 4" id="KW-0813">Transport</keyword>
<dbReference type="InterPro" id="IPR016159">
    <property type="entry name" value="Cullin_repeat-like_dom_sf"/>
</dbReference>
<dbReference type="Proteomes" id="UP000672032">
    <property type="component" value="Chromosome 6"/>
</dbReference>
<dbReference type="SUPFAM" id="SSF74788">
    <property type="entry name" value="Cullin repeat-like"/>
    <property type="match status" value="1"/>
</dbReference>
<keyword evidence="3 4" id="KW-0268">Exocytosis</keyword>
<dbReference type="PANTHER" id="PTHR12542:SF41">
    <property type="entry name" value="EXOCYST COMPLEX COMPONENT 7"/>
    <property type="match status" value="1"/>
</dbReference>
<evidence type="ECO:0000259" key="5">
    <source>
        <dbReference type="Pfam" id="PF03081"/>
    </source>
</evidence>
<comment type="similarity">
    <text evidence="1 4">Belongs to the EXO70 family.</text>
</comment>